<feature type="compositionally biased region" description="Pro residues" evidence="2">
    <location>
        <begin position="510"/>
        <end position="521"/>
    </location>
</feature>
<comment type="subcellular location">
    <subcellularLocation>
        <location evidence="1">Cell envelope</location>
    </subcellularLocation>
</comment>
<dbReference type="InterPro" id="IPR012480">
    <property type="entry name" value="Hepar_II_III_C"/>
</dbReference>
<evidence type="ECO:0000313" key="4">
    <source>
        <dbReference type="EMBL" id="QEO16511.1"/>
    </source>
</evidence>
<evidence type="ECO:0000259" key="3">
    <source>
        <dbReference type="Pfam" id="PF07940"/>
    </source>
</evidence>
<dbReference type="Gene3D" id="2.70.98.70">
    <property type="match status" value="1"/>
</dbReference>
<sequence>MPLRRWTRGARLIYAMRNPLGGFTRVPAAPSITLRDLWPGNAAIGERLVRNQTQYDGVTRSLHAGQWDDSAWPQSYRRWLQGFTWLRDLRELGAESARIKARTLVAQWMRLPPSERPVADPSITGARLAAWLGCYDFFAASADDTFRQNLMASLIMEARSIMTLLPEATQGCGTLTALKGLLATAVSLPDQPEFLTRYLRLIDPVLADQFHPDGGHYSRNPQDQFLAVRELAEMLYTLQAARLPLPTGLLEAANRAAPALRAMRHGDGGLALFNGSAEQDSQLIEHVLNRASRSRVVAAGLPDTGFVRMSSGHALVLADAAAPAPPGFDQNAHAGMLSFEFSSARQRLIVNCGSSMHPGWAGALRYPAAHSVLEMTGLSPLDFNPDGTVVRPPQVTRTHVTRDGAHWLEMTHNGYEHQGAGLYYRQLYLSRDGRSLRGEEQVRGAHSPLSLCIRFHLHPDIMVETTENGYLLHAEDESWLFQSDATISVEESVYLGKGTPTPTLQLVLTPPTPASPAPQPLSEPLEDPAPEQEQEDGAPVEHDAEQTRDDDITTAPPADLPLPLAEPLPPAIEAIPPPLVPAGLRPIHWALSLVND</sequence>
<feature type="compositionally biased region" description="Pro residues" evidence="2">
    <location>
        <begin position="558"/>
        <end position="574"/>
    </location>
</feature>
<evidence type="ECO:0000313" key="5">
    <source>
        <dbReference type="Proteomes" id="UP000324536"/>
    </source>
</evidence>
<dbReference type="GO" id="GO:0016829">
    <property type="term" value="F:lyase activity"/>
    <property type="evidence" value="ECO:0007669"/>
    <property type="project" value="InterPro"/>
</dbReference>
<feature type="compositionally biased region" description="Basic and acidic residues" evidence="2">
    <location>
        <begin position="539"/>
        <end position="551"/>
    </location>
</feature>
<feature type="domain" description="Heparinase II/III-like C-terminal" evidence="3">
    <location>
        <begin position="300"/>
        <end position="514"/>
    </location>
</feature>
<accession>A0A5C1YKT1</accession>
<dbReference type="KEGG" id="acek:FLP30_01005"/>
<dbReference type="RefSeq" id="WP_149277952.1">
    <property type="nucleotide sequence ID" value="NZ_CP043506.1"/>
</dbReference>
<reference evidence="4 5" key="1">
    <citation type="submission" date="2019-09" db="EMBL/GenBank/DDBJ databases">
        <title>Genome sequencing of strain KACC 21233.</title>
        <authorList>
            <person name="Heo J."/>
            <person name="Kim S.-J."/>
            <person name="Kim J.-S."/>
            <person name="Hong S.-B."/>
            <person name="Kwon S.-W."/>
        </authorList>
    </citation>
    <scope>NUCLEOTIDE SEQUENCE [LARGE SCALE GENOMIC DNA]</scope>
    <source>
        <strain evidence="4 5">KACC 21233</strain>
    </source>
</reference>
<proteinExistence type="predicted"/>
<keyword evidence="5" id="KW-1185">Reference proteome</keyword>
<dbReference type="InterPro" id="IPR008929">
    <property type="entry name" value="Chondroitin_lyas"/>
</dbReference>
<feature type="region of interest" description="Disordered" evidence="2">
    <location>
        <begin position="508"/>
        <end position="574"/>
    </location>
</feature>
<evidence type="ECO:0000256" key="1">
    <source>
        <dbReference type="ARBA" id="ARBA00004196"/>
    </source>
</evidence>
<name>A0A5C1YKT1_9PROT</name>
<dbReference type="EMBL" id="CP043506">
    <property type="protein sequence ID" value="QEO16511.1"/>
    <property type="molecule type" value="Genomic_DNA"/>
</dbReference>
<dbReference type="GO" id="GO:0030313">
    <property type="term" value="C:cell envelope"/>
    <property type="evidence" value="ECO:0007669"/>
    <property type="project" value="UniProtKB-SubCell"/>
</dbReference>
<dbReference type="Proteomes" id="UP000324536">
    <property type="component" value="Chromosome"/>
</dbReference>
<organism evidence="4 5">
    <name type="scientific">Acetobacter vaccinii</name>
    <dbReference type="NCBI Taxonomy" id="2592655"/>
    <lineage>
        <taxon>Bacteria</taxon>
        <taxon>Pseudomonadati</taxon>
        <taxon>Pseudomonadota</taxon>
        <taxon>Alphaproteobacteria</taxon>
        <taxon>Acetobacterales</taxon>
        <taxon>Acetobacteraceae</taxon>
        <taxon>Acetobacter</taxon>
    </lineage>
</organism>
<dbReference type="Pfam" id="PF07940">
    <property type="entry name" value="Hepar_II_III_C"/>
    <property type="match status" value="1"/>
</dbReference>
<dbReference type="Gene3D" id="1.50.10.100">
    <property type="entry name" value="Chondroitin AC/alginate lyase"/>
    <property type="match status" value="1"/>
</dbReference>
<protein>
    <submittedName>
        <fullName evidence="4">Heparinase</fullName>
    </submittedName>
</protein>
<evidence type="ECO:0000256" key="2">
    <source>
        <dbReference type="SAM" id="MobiDB-lite"/>
    </source>
</evidence>
<dbReference type="OrthoDB" id="9787373at2"/>
<feature type="compositionally biased region" description="Acidic residues" evidence="2">
    <location>
        <begin position="524"/>
        <end position="538"/>
    </location>
</feature>
<gene>
    <name evidence="4" type="ORF">FLP30_01005</name>
</gene>
<dbReference type="AlphaFoldDB" id="A0A5C1YKT1"/>